<evidence type="ECO:0000313" key="4">
    <source>
        <dbReference type="RefSeq" id="XP_013384476.1"/>
    </source>
</evidence>
<keyword evidence="1" id="KW-0812">Transmembrane</keyword>
<dbReference type="AlphaFoldDB" id="A0A1S3HHK3"/>
<dbReference type="Proteomes" id="UP000085678">
    <property type="component" value="Unplaced"/>
</dbReference>
<gene>
    <name evidence="3 4" type="primary">LOC106154618</name>
</gene>
<feature type="transmembrane region" description="Helical" evidence="1">
    <location>
        <begin position="36"/>
        <end position="57"/>
    </location>
</feature>
<organism evidence="2 3">
    <name type="scientific">Lingula anatina</name>
    <name type="common">Brachiopod</name>
    <name type="synonym">Lingula unguis</name>
    <dbReference type="NCBI Taxonomy" id="7574"/>
    <lineage>
        <taxon>Eukaryota</taxon>
        <taxon>Metazoa</taxon>
        <taxon>Spiralia</taxon>
        <taxon>Lophotrochozoa</taxon>
        <taxon>Brachiopoda</taxon>
        <taxon>Linguliformea</taxon>
        <taxon>Lingulata</taxon>
        <taxon>Lingulida</taxon>
        <taxon>Linguloidea</taxon>
        <taxon>Lingulidae</taxon>
        <taxon>Lingula</taxon>
    </lineage>
</organism>
<sequence length="251" mass="28076">MSSVWTLTRIGYTLWGTTCGLGALTMVLLRQRPSNGIFVIYLQYLATHAIFSALKVIQGGVETSSVNAILNYFNNILLLFAASTYFRLASVIYFRMMPPIHRYLTIAAWGSFAVFAIVLTITTYAAKLVEQESIVVFVYYCPCALFALVGLYKVYCSVLRGELLPENDHLMSSRPWVSCVGRPIGYVLLGVIGGTMGMIDYFIVVLPAVGVAIWEAEFLSRLLDCVFYIPLVIPCLLWLDCPENFPMKDTR</sequence>
<protein>
    <submittedName>
        <fullName evidence="3 4">Uncharacterized protein LOC106154618</fullName>
    </submittedName>
</protein>
<name>A0A1S3HHK3_LINAN</name>
<dbReference type="RefSeq" id="XP_013384474.1">
    <property type="nucleotide sequence ID" value="XM_013529020.1"/>
</dbReference>
<keyword evidence="2" id="KW-1185">Reference proteome</keyword>
<reference evidence="3 4" key="1">
    <citation type="submission" date="2025-04" db="UniProtKB">
        <authorList>
            <consortium name="RefSeq"/>
        </authorList>
    </citation>
    <scope>IDENTIFICATION</scope>
    <source>
        <tissue evidence="3 4">Gonads</tissue>
    </source>
</reference>
<dbReference type="KEGG" id="lak:106154618"/>
<feature type="transmembrane region" description="Helical" evidence="1">
    <location>
        <begin position="69"/>
        <end position="94"/>
    </location>
</feature>
<feature type="transmembrane region" description="Helical" evidence="1">
    <location>
        <begin position="184"/>
        <end position="206"/>
    </location>
</feature>
<accession>A0A1S3HHK3</accession>
<dbReference type="GeneID" id="106154618"/>
<proteinExistence type="predicted"/>
<feature type="transmembrane region" description="Helical" evidence="1">
    <location>
        <begin position="137"/>
        <end position="155"/>
    </location>
</feature>
<evidence type="ECO:0000313" key="3">
    <source>
        <dbReference type="RefSeq" id="XP_013384474.1"/>
    </source>
</evidence>
<feature type="transmembrane region" description="Helical" evidence="1">
    <location>
        <begin position="12"/>
        <end position="29"/>
    </location>
</feature>
<keyword evidence="1" id="KW-1133">Transmembrane helix</keyword>
<feature type="transmembrane region" description="Helical" evidence="1">
    <location>
        <begin position="106"/>
        <end position="125"/>
    </location>
</feature>
<evidence type="ECO:0000313" key="2">
    <source>
        <dbReference type="Proteomes" id="UP000085678"/>
    </source>
</evidence>
<keyword evidence="1" id="KW-0472">Membrane</keyword>
<evidence type="ECO:0000256" key="1">
    <source>
        <dbReference type="SAM" id="Phobius"/>
    </source>
</evidence>
<feature type="transmembrane region" description="Helical" evidence="1">
    <location>
        <begin position="218"/>
        <end position="239"/>
    </location>
</feature>
<dbReference type="RefSeq" id="XP_013384476.1">
    <property type="nucleotide sequence ID" value="XM_013529022.1"/>
</dbReference>